<dbReference type="SUPFAM" id="SSF52200">
    <property type="entry name" value="Toll/Interleukin receptor TIR domain"/>
    <property type="match status" value="1"/>
</dbReference>
<organism evidence="1 2">
    <name type="scientific">Mytilus galloprovincialis</name>
    <name type="common">Mediterranean mussel</name>
    <dbReference type="NCBI Taxonomy" id="29158"/>
    <lineage>
        <taxon>Eukaryota</taxon>
        <taxon>Metazoa</taxon>
        <taxon>Spiralia</taxon>
        <taxon>Lophotrochozoa</taxon>
        <taxon>Mollusca</taxon>
        <taxon>Bivalvia</taxon>
        <taxon>Autobranchia</taxon>
        <taxon>Pteriomorphia</taxon>
        <taxon>Mytilida</taxon>
        <taxon>Mytiloidea</taxon>
        <taxon>Mytilidae</taxon>
        <taxon>Mytilinae</taxon>
        <taxon>Mytilus</taxon>
    </lineage>
</organism>
<dbReference type="AlphaFoldDB" id="A0A8B6H285"/>
<dbReference type="Proteomes" id="UP000596742">
    <property type="component" value="Unassembled WGS sequence"/>
</dbReference>
<proteinExistence type="predicted"/>
<reference evidence="1" key="1">
    <citation type="submission" date="2018-11" db="EMBL/GenBank/DDBJ databases">
        <authorList>
            <person name="Alioto T."/>
            <person name="Alioto T."/>
        </authorList>
    </citation>
    <scope>NUCLEOTIDE SEQUENCE</scope>
</reference>
<keyword evidence="2" id="KW-1185">Reference proteome</keyword>
<evidence type="ECO:0000313" key="1">
    <source>
        <dbReference type="EMBL" id="VDI72123.1"/>
    </source>
</evidence>
<evidence type="ECO:0000313" key="2">
    <source>
        <dbReference type="Proteomes" id="UP000596742"/>
    </source>
</evidence>
<accession>A0A8B6H285</accession>
<comment type="caution">
    <text evidence="1">The sequence shown here is derived from an EMBL/GenBank/DDBJ whole genome shotgun (WGS) entry which is preliminary data.</text>
</comment>
<name>A0A8B6H285_MYTGA</name>
<sequence length="157" mass="18166">MPEILEYLKRGPTKECVCDYVHTFKYTYDAYIAVSQHGCKGFLKSFLKKSECHDYRFFCELRDMEKVDVEASIINAVETNMPISRSLIIIYNNDLCDDDLNIFKMEVGKQLKHGNQNFNLIVIELVPIAAEDFCSILNHSIELKIGSMTLKRHFSTL</sequence>
<dbReference type="EMBL" id="UYJE01009295">
    <property type="protein sequence ID" value="VDI72123.1"/>
    <property type="molecule type" value="Genomic_DNA"/>
</dbReference>
<protein>
    <submittedName>
        <fullName evidence="1">Uncharacterized protein</fullName>
    </submittedName>
</protein>
<dbReference type="InterPro" id="IPR035897">
    <property type="entry name" value="Toll_tir_struct_dom_sf"/>
</dbReference>
<dbReference type="Gene3D" id="3.40.50.10140">
    <property type="entry name" value="Toll/interleukin-1 receptor homology (TIR) domain"/>
    <property type="match status" value="1"/>
</dbReference>
<gene>
    <name evidence="1" type="ORF">MGAL_10B081927</name>
</gene>